<comment type="caution">
    <text evidence="1">The sequence shown here is derived from an EMBL/GenBank/DDBJ whole genome shotgun (WGS) entry which is preliminary data.</text>
</comment>
<proteinExistence type="predicted"/>
<sequence>MKLNVMAAARLLHVPMSYIDTTPMGRILNRFTKDTDVLDNEISEKFRSFIFPFSSVIGIMILCIIYLPWFAISIPFLAIMYACIANFYQATSREVKRLESIQRSAVYAHFNETLGGMETIKAYNAVDRFLKSSDSLINTMNEACYVTICNQRWFSINLDLIAGCICLIVALLCCFRVFAIGPAATGLLLTYVLTISGLLAGMMNSLTQIDMNMNSVERIEYYAMELPQEAAYRIPENDPTPEWPTHGQISFNNVSLKYRPELPYVLKDLTINIAPNERIGICGRTGAGKSTLMTCLYRLSEPEGEITIDGVDISKLGLNKLRSKLSIIPQDPVLFVGTIRSNLDPFEQRTDDELWDALRRAHLVDASVLEKAKKQTKRDENMHKFHLDQVVEDDGSNFSLGERQLLALARALVRKSRILILDEATSSVDYETDSKIQQTIVDEFASCTILCIAHRLKTIVNYDRILVLEAGKVAEFDTPWRLFQNESGMFRGMCDQSGVDVTDFVNKN</sequence>
<keyword evidence="2" id="KW-1185">Reference proteome</keyword>
<protein>
    <submittedName>
        <fullName evidence="1">Unnamed protein product</fullName>
    </submittedName>
</protein>
<dbReference type="Proteomes" id="UP001165064">
    <property type="component" value="Unassembled WGS sequence"/>
</dbReference>
<name>A0ACB5SS37_AMBMO</name>
<organism evidence="1 2">
    <name type="scientific">Ambrosiozyma monospora</name>
    <name type="common">Yeast</name>
    <name type="synonym">Endomycopsis monosporus</name>
    <dbReference type="NCBI Taxonomy" id="43982"/>
    <lineage>
        <taxon>Eukaryota</taxon>
        <taxon>Fungi</taxon>
        <taxon>Dikarya</taxon>
        <taxon>Ascomycota</taxon>
        <taxon>Saccharomycotina</taxon>
        <taxon>Pichiomycetes</taxon>
        <taxon>Pichiales</taxon>
        <taxon>Pichiaceae</taxon>
        <taxon>Ambrosiozyma</taxon>
    </lineage>
</organism>
<dbReference type="EMBL" id="BSXS01000190">
    <property type="protein sequence ID" value="GME71317.1"/>
    <property type="molecule type" value="Genomic_DNA"/>
</dbReference>
<gene>
    <name evidence="1" type="ORF">Amon02_000054000</name>
</gene>
<accession>A0ACB5SS37</accession>
<evidence type="ECO:0000313" key="1">
    <source>
        <dbReference type="EMBL" id="GME71317.1"/>
    </source>
</evidence>
<reference evidence="1" key="1">
    <citation type="submission" date="2023-04" db="EMBL/GenBank/DDBJ databases">
        <title>Ambrosiozyma monospora NBRC 10751.</title>
        <authorList>
            <person name="Ichikawa N."/>
            <person name="Sato H."/>
            <person name="Tonouchi N."/>
        </authorList>
    </citation>
    <scope>NUCLEOTIDE SEQUENCE</scope>
    <source>
        <strain evidence="1">NBRC 10751</strain>
    </source>
</reference>
<evidence type="ECO:0000313" key="2">
    <source>
        <dbReference type="Proteomes" id="UP001165064"/>
    </source>
</evidence>